<dbReference type="SUPFAM" id="SSF53056">
    <property type="entry name" value="beta-carbonic anhydrase, cab"/>
    <property type="match status" value="1"/>
</dbReference>
<dbReference type="InterPro" id="IPR036874">
    <property type="entry name" value="Carbonic_anhydrase_sf"/>
</dbReference>
<dbReference type="GO" id="GO:0004089">
    <property type="term" value="F:carbonate dehydratase activity"/>
    <property type="evidence" value="ECO:0007669"/>
    <property type="project" value="InterPro"/>
</dbReference>
<evidence type="ECO:0000313" key="1">
    <source>
        <dbReference type="EMBL" id="QIV86949.1"/>
    </source>
</evidence>
<reference evidence="1 2" key="1">
    <citation type="submission" date="2018-09" db="EMBL/GenBank/DDBJ databases">
        <title>Glutamicibacter mishrai S5-52T (LMG 29155T = KCTC 39846T).</title>
        <authorList>
            <person name="Das S.K."/>
        </authorList>
    </citation>
    <scope>NUCLEOTIDE SEQUENCE [LARGE SCALE GENOMIC DNA]</scope>
    <source>
        <strain evidence="1 2">S5-52</strain>
    </source>
</reference>
<keyword evidence="2" id="KW-1185">Reference proteome</keyword>
<dbReference type="GO" id="GO:0008270">
    <property type="term" value="F:zinc ion binding"/>
    <property type="evidence" value="ECO:0007669"/>
    <property type="project" value="InterPro"/>
</dbReference>
<dbReference type="Proteomes" id="UP000502331">
    <property type="component" value="Chromosome"/>
</dbReference>
<accession>A0A6H0SKL1</accession>
<organism evidence="1 2">
    <name type="scientific">Glutamicibacter mishrai</name>
    <dbReference type="NCBI Taxonomy" id="1775880"/>
    <lineage>
        <taxon>Bacteria</taxon>
        <taxon>Bacillati</taxon>
        <taxon>Actinomycetota</taxon>
        <taxon>Actinomycetes</taxon>
        <taxon>Micrococcales</taxon>
        <taxon>Micrococcaceae</taxon>
        <taxon>Glutamicibacter</taxon>
    </lineage>
</organism>
<protein>
    <recommendedName>
        <fullName evidence="3">Carbonic anhydrase</fullName>
    </recommendedName>
</protein>
<dbReference type="Gene3D" id="3.40.1050.10">
    <property type="entry name" value="Carbonic anhydrase"/>
    <property type="match status" value="1"/>
</dbReference>
<evidence type="ECO:0008006" key="3">
    <source>
        <dbReference type="Google" id="ProtNLM"/>
    </source>
</evidence>
<name>A0A6H0SKL1_9MICC</name>
<gene>
    <name evidence="1" type="ORF">D3791_07275</name>
</gene>
<sequence length="65" mass="7044">MDRKAKVEGSGSDAVNKVAKANALAVAEQLLECSVIIRKTVQEKRTRVVPGVYDLVTGEVSWLES</sequence>
<dbReference type="AlphaFoldDB" id="A0A6H0SKL1"/>
<evidence type="ECO:0000313" key="2">
    <source>
        <dbReference type="Proteomes" id="UP000502331"/>
    </source>
</evidence>
<proteinExistence type="predicted"/>
<dbReference type="EMBL" id="CP032549">
    <property type="protein sequence ID" value="QIV86949.1"/>
    <property type="molecule type" value="Genomic_DNA"/>
</dbReference>